<comment type="caution">
    <text evidence="2">The sequence shown here is derived from an EMBL/GenBank/DDBJ whole genome shotgun (WGS) entry which is preliminary data.</text>
</comment>
<protein>
    <recommendedName>
        <fullName evidence="4">Lipoprotein</fullName>
    </recommendedName>
</protein>
<evidence type="ECO:0000256" key="1">
    <source>
        <dbReference type="SAM" id="SignalP"/>
    </source>
</evidence>
<feature type="signal peptide" evidence="1">
    <location>
        <begin position="1"/>
        <end position="19"/>
    </location>
</feature>
<feature type="chain" id="PRO_5037734384" description="Lipoprotein" evidence="1">
    <location>
        <begin position="20"/>
        <end position="144"/>
    </location>
</feature>
<organism evidence="2 3">
    <name type="scientific">Aliicoccus persicus</name>
    <dbReference type="NCBI Taxonomy" id="930138"/>
    <lineage>
        <taxon>Bacteria</taxon>
        <taxon>Bacillati</taxon>
        <taxon>Bacillota</taxon>
        <taxon>Bacilli</taxon>
        <taxon>Bacillales</taxon>
        <taxon>Staphylococcaceae</taxon>
        <taxon>Aliicoccus</taxon>
    </lineage>
</organism>
<evidence type="ECO:0000313" key="3">
    <source>
        <dbReference type="Proteomes" id="UP000763505"/>
    </source>
</evidence>
<dbReference type="EMBL" id="DYYI01000060">
    <property type="protein sequence ID" value="HJE19809.1"/>
    <property type="molecule type" value="Genomic_DNA"/>
</dbReference>
<proteinExistence type="predicted"/>
<gene>
    <name evidence="2" type="ORF">K8V35_05605</name>
</gene>
<reference evidence="2" key="1">
    <citation type="journal article" date="2021" name="PeerJ">
        <title>Extensive microbial diversity within the chicken gut microbiome revealed by metagenomics and culture.</title>
        <authorList>
            <person name="Gilroy R."/>
            <person name="Ravi A."/>
            <person name="Getino M."/>
            <person name="Pursley I."/>
            <person name="Horton D.L."/>
            <person name="Alikhan N.F."/>
            <person name="Baker D."/>
            <person name="Gharbi K."/>
            <person name="Hall N."/>
            <person name="Watson M."/>
            <person name="Adriaenssens E.M."/>
            <person name="Foster-Nyarko E."/>
            <person name="Jarju S."/>
            <person name="Secka A."/>
            <person name="Antonio M."/>
            <person name="Oren A."/>
            <person name="Chaudhuri R.R."/>
            <person name="La Ragione R."/>
            <person name="Hildebrand F."/>
            <person name="Pallen M.J."/>
        </authorList>
    </citation>
    <scope>NUCLEOTIDE SEQUENCE</scope>
    <source>
        <strain evidence="2">6019</strain>
    </source>
</reference>
<evidence type="ECO:0008006" key="4">
    <source>
        <dbReference type="Google" id="ProtNLM"/>
    </source>
</evidence>
<evidence type="ECO:0000313" key="2">
    <source>
        <dbReference type="EMBL" id="HJE19809.1"/>
    </source>
</evidence>
<name>A0A921DX90_9STAP</name>
<keyword evidence="1" id="KW-0732">Signal</keyword>
<sequence>MRKLMVLGVSMAVMLAACGSGNELEGNTYELEMDGMLSGTYDFGSDGEISVNEMTGSVGDSYEVTNDEIIITGSDPESDVTIELTFSYDDLSGDVIEGEIVGMTLEGDDVPEEVLAEQETMNEQLAGLPYTLTKVNGDEEDEEE</sequence>
<dbReference type="Proteomes" id="UP000763505">
    <property type="component" value="Unassembled WGS sequence"/>
</dbReference>
<dbReference type="PROSITE" id="PS51257">
    <property type="entry name" value="PROKAR_LIPOPROTEIN"/>
    <property type="match status" value="1"/>
</dbReference>
<reference evidence="2" key="2">
    <citation type="submission" date="2021-09" db="EMBL/GenBank/DDBJ databases">
        <authorList>
            <person name="Gilroy R."/>
        </authorList>
    </citation>
    <scope>NUCLEOTIDE SEQUENCE</scope>
    <source>
        <strain evidence="2">6019</strain>
    </source>
</reference>
<dbReference type="AlphaFoldDB" id="A0A921DX90"/>
<accession>A0A921DX90</accession>